<dbReference type="Gene3D" id="3.90.550.20">
    <property type="match status" value="1"/>
</dbReference>
<dbReference type="AlphaFoldDB" id="A0A150IPA7"/>
<dbReference type="GO" id="GO:0051999">
    <property type="term" value="P:mannosyl-inositol phosphorylceramide biosynthetic process"/>
    <property type="evidence" value="ECO:0007669"/>
    <property type="project" value="TreeGrafter"/>
</dbReference>
<dbReference type="GO" id="GO:0000030">
    <property type="term" value="F:mannosyltransferase activity"/>
    <property type="evidence" value="ECO:0007669"/>
    <property type="project" value="TreeGrafter"/>
</dbReference>
<comment type="caution">
    <text evidence="1">The sequence shown here is derived from an EMBL/GenBank/DDBJ whole genome shotgun (WGS) entry which is preliminary data.</text>
</comment>
<gene>
    <name evidence="1" type="ORF">AMQ22_02072</name>
</gene>
<dbReference type="InterPro" id="IPR029044">
    <property type="entry name" value="Nucleotide-diphossugar_trans"/>
</dbReference>
<dbReference type="SUPFAM" id="SSF53448">
    <property type="entry name" value="Nucleotide-diphospho-sugar transferases"/>
    <property type="match status" value="1"/>
</dbReference>
<dbReference type="PANTHER" id="PTHR32385">
    <property type="entry name" value="MANNOSYL PHOSPHORYLINOSITOL CERAMIDE SYNTHASE"/>
    <property type="match status" value="1"/>
</dbReference>
<dbReference type="Pfam" id="PF05704">
    <property type="entry name" value="Caps_synth"/>
    <property type="match status" value="1"/>
</dbReference>
<sequence length="160" mass="18422">MIVWDEHNIGELINQEMYDNARTESEQSDIVRIEKLREFGGVYVDCDVECYRNIEPVIGNCSMFVCQDREIWNDQYKIPYLNGALMGCTPDHPLINKLIGCLPSFAEEHADDHVYIRTGPGFITLTLAGEDFFVPPVEAFNGDFCRHHFANSWLEVEPYP</sequence>
<reference evidence="1 2" key="1">
    <citation type="journal article" date="2016" name="ISME J.">
        <title>Chasing the elusive Euryarchaeota class WSA2: genomes reveal a uniquely fastidious methyl-reducing methanogen.</title>
        <authorList>
            <person name="Nobu M.K."/>
            <person name="Narihiro T."/>
            <person name="Kuroda K."/>
            <person name="Mei R."/>
            <person name="Liu W.T."/>
        </authorList>
    </citation>
    <scope>NUCLEOTIDE SEQUENCE [LARGE SCALE GENOMIC DNA]</scope>
    <source>
        <strain evidence="1">U1lsi0528_Bin055</strain>
    </source>
</reference>
<evidence type="ECO:0000313" key="2">
    <source>
        <dbReference type="Proteomes" id="UP000075398"/>
    </source>
</evidence>
<name>A0A150IPA7_9EURY</name>
<dbReference type="PANTHER" id="PTHR32385:SF15">
    <property type="entry name" value="INOSITOL PHOSPHOCERAMIDE MANNOSYLTRANSFERASE 1"/>
    <property type="match status" value="1"/>
</dbReference>
<dbReference type="GO" id="GO:0016020">
    <property type="term" value="C:membrane"/>
    <property type="evidence" value="ECO:0007669"/>
    <property type="project" value="GOC"/>
</dbReference>
<protein>
    <submittedName>
        <fullName evidence="1">Capsular polysaccharide synthesis protein</fullName>
    </submittedName>
</protein>
<dbReference type="EMBL" id="LNGC01000179">
    <property type="protein sequence ID" value="KYC46682.1"/>
    <property type="molecule type" value="Genomic_DNA"/>
</dbReference>
<accession>A0A150IPA7</accession>
<dbReference type="InterPro" id="IPR051706">
    <property type="entry name" value="Glycosyltransferase_domain"/>
</dbReference>
<evidence type="ECO:0000313" key="1">
    <source>
        <dbReference type="EMBL" id="KYC46682.1"/>
    </source>
</evidence>
<organism evidence="1 2">
    <name type="scientific">Candidatus Methanofastidiosum methylothiophilum</name>
    <dbReference type="NCBI Taxonomy" id="1705564"/>
    <lineage>
        <taxon>Archaea</taxon>
        <taxon>Methanobacteriati</taxon>
        <taxon>Methanobacteriota</taxon>
        <taxon>Stenosarchaea group</taxon>
        <taxon>Candidatus Methanofastidiosia</taxon>
        <taxon>Candidatus Methanofastidiosales</taxon>
        <taxon>Candidatus Methanofastidiosaceae</taxon>
        <taxon>Candidatus Methanofastidiosum</taxon>
    </lineage>
</organism>
<dbReference type="Proteomes" id="UP000075398">
    <property type="component" value="Unassembled WGS sequence"/>
</dbReference>
<proteinExistence type="predicted"/>
<dbReference type="InterPro" id="IPR008441">
    <property type="entry name" value="AfumC-like_glycosyl_Trfase"/>
</dbReference>